<dbReference type="AlphaFoldDB" id="A0A023FT35"/>
<evidence type="ECO:0000256" key="1">
    <source>
        <dbReference type="ARBA" id="ARBA00004613"/>
    </source>
</evidence>
<evidence type="ECO:0000256" key="3">
    <source>
        <dbReference type="ARBA" id="ARBA00022729"/>
    </source>
</evidence>
<keyword evidence="5 6" id="KW-0325">Glycoprotein</keyword>
<evidence type="ECO:0000313" key="7">
    <source>
        <dbReference type="EMBL" id="JAC24822.1"/>
    </source>
</evidence>
<keyword evidence="2 6" id="KW-0964">Secreted</keyword>
<feature type="non-terminal residue" evidence="7">
    <location>
        <position position="1"/>
    </location>
</feature>
<evidence type="ECO:0000256" key="2">
    <source>
        <dbReference type="ARBA" id="ARBA00022525"/>
    </source>
</evidence>
<dbReference type="Pfam" id="PF19429">
    <property type="entry name" value="EVA_Class_A"/>
    <property type="match status" value="1"/>
</dbReference>
<dbReference type="GO" id="GO:0019957">
    <property type="term" value="F:C-C chemokine binding"/>
    <property type="evidence" value="ECO:0007669"/>
    <property type="project" value="InterPro"/>
</dbReference>
<name>A0A023FT35_AMBPA</name>
<reference evidence="7" key="1">
    <citation type="submission" date="2014-03" db="EMBL/GenBank/DDBJ databases">
        <title>The sialotranscriptome of Amblyomma triste, Amblyomma parvum and Amblyomma cajennense ticks, uncovered by 454-based RNA-seq.</title>
        <authorList>
            <person name="Garcia G.R."/>
            <person name="Gardinassi L.G."/>
            <person name="Ribeiro J.M."/>
            <person name="Anatrielo E."/>
            <person name="Ferreira B.R."/>
            <person name="Moreira H.N."/>
            <person name="Mafra C."/>
            <person name="Olegario M.M."/>
            <person name="Szabo P.J."/>
            <person name="Miranda-Santos I.K."/>
            <person name="Maruyama S.R."/>
        </authorList>
    </citation>
    <scope>NUCLEOTIDE SEQUENCE</scope>
    <source>
        <strain evidence="7">Araguapaz</strain>
        <tissue evidence="7">Salivary glands</tissue>
    </source>
</reference>
<evidence type="ECO:0000256" key="6">
    <source>
        <dbReference type="RuleBase" id="RU369006"/>
    </source>
</evidence>
<dbReference type="Gene3D" id="2.30.130.100">
    <property type="match status" value="1"/>
</dbReference>
<keyword evidence="4 6" id="KW-1015">Disulfide bond</keyword>
<comment type="function">
    <text evidence="6">Salivary chemokine-binding protein which binds to host chemokines.</text>
</comment>
<sequence length="98" mass="10948">PISFITGYLTDSEGCVHYLLESYSHKFTARCVFTCGKLIYPSRNGERCLKMPNKPIAERLDARAVQCHVGSCHHGNCILDGRTQPCTVPNNKTYPMGQ</sequence>
<comment type="subcellular location">
    <subcellularLocation>
        <location evidence="1 6">Secreted</location>
    </subcellularLocation>
</comment>
<dbReference type="GO" id="GO:0005576">
    <property type="term" value="C:extracellular region"/>
    <property type="evidence" value="ECO:0007669"/>
    <property type="project" value="UniProtKB-SubCell"/>
</dbReference>
<keyword evidence="3 6" id="KW-0732">Signal</keyword>
<dbReference type="InterPro" id="IPR045797">
    <property type="entry name" value="EVA_Class_A"/>
</dbReference>
<evidence type="ECO:0000256" key="5">
    <source>
        <dbReference type="ARBA" id="ARBA00023180"/>
    </source>
</evidence>
<dbReference type="EMBL" id="GBBL01002498">
    <property type="protein sequence ID" value="JAC24822.1"/>
    <property type="molecule type" value="mRNA"/>
</dbReference>
<proteinExistence type="evidence at transcript level"/>
<evidence type="ECO:0000256" key="4">
    <source>
        <dbReference type="ARBA" id="ARBA00023157"/>
    </source>
</evidence>
<organism evidence="7">
    <name type="scientific">Amblyomma parvum</name>
    <name type="common">South American tick</name>
    <dbReference type="NCBI Taxonomy" id="251391"/>
    <lineage>
        <taxon>Eukaryota</taxon>
        <taxon>Metazoa</taxon>
        <taxon>Ecdysozoa</taxon>
        <taxon>Arthropoda</taxon>
        <taxon>Chelicerata</taxon>
        <taxon>Arachnida</taxon>
        <taxon>Acari</taxon>
        <taxon>Parasitiformes</taxon>
        <taxon>Ixodida</taxon>
        <taxon>Ixodoidea</taxon>
        <taxon>Ixodidae</taxon>
        <taxon>Amblyomminae</taxon>
        <taxon>Amblyomma</taxon>
    </lineage>
</organism>
<accession>A0A023FT35</accession>
<protein>
    <recommendedName>
        <fullName evidence="6">Evasin</fullName>
    </recommendedName>
</protein>